<dbReference type="RefSeq" id="WP_071928595.1">
    <property type="nucleotide sequence ID" value="NZ_CP018082.1"/>
</dbReference>
<evidence type="ECO:0000313" key="3">
    <source>
        <dbReference type="Proteomes" id="UP000183810"/>
    </source>
</evidence>
<keyword evidence="1" id="KW-0472">Membrane</keyword>
<keyword evidence="3" id="KW-1185">Reference proteome</keyword>
<accession>A0A1J0VTP6</accession>
<reference evidence="2" key="1">
    <citation type="submission" date="2016-11" db="EMBL/GenBank/DDBJ databases">
        <authorList>
            <person name="Jaros S."/>
            <person name="Januszkiewicz K."/>
            <person name="Wedrychowicz H."/>
        </authorList>
    </citation>
    <scope>NUCLEOTIDE SEQUENCE [LARGE SCALE GENOMIC DNA]</scope>
    <source>
        <strain evidence="2">Y48</strain>
    </source>
</reference>
<gene>
    <name evidence="2" type="ORF">BOX37_17260</name>
</gene>
<feature type="transmembrane region" description="Helical" evidence="1">
    <location>
        <begin position="46"/>
        <end position="66"/>
    </location>
</feature>
<dbReference type="AlphaFoldDB" id="A0A1J0VTP6"/>
<protein>
    <recommendedName>
        <fullName evidence="4">DUF2178 domain-containing protein</fullName>
    </recommendedName>
</protein>
<evidence type="ECO:0008006" key="4">
    <source>
        <dbReference type="Google" id="ProtNLM"/>
    </source>
</evidence>
<dbReference type="OrthoDB" id="5143936at2"/>
<feature type="transmembrane region" description="Helical" evidence="1">
    <location>
        <begin position="87"/>
        <end position="106"/>
    </location>
</feature>
<evidence type="ECO:0000313" key="2">
    <source>
        <dbReference type="EMBL" id="APE35406.1"/>
    </source>
</evidence>
<dbReference type="Proteomes" id="UP000183810">
    <property type="component" value="Chromosome"/>
</dbReference>
<keyword evidence="1" id="KW-1133">Transmembrane helix</keyword>
<keyword evidence="1" id="KW-0812">Transmembrane</keyword>
<evidence type="ECO:0000256" key="1">
    <source>
        <dbReference type="SAM" id="Phobius"/>
    </source>
</evidence>
<proteinExistence type="predicted"/>
<dbReference type="EMBL" id="CP018082">
    <property type="protein sequence ID" value="APE35406.1"/>
    <property type="molecule type" value="Genomic_DNA"/>
</dbReference>
<organism evidence="2 3">
    <name type="scientific">Nocardia mangyaensis</name>
    <dbReference type="NCBI Taxonomy" id="2213200"/>
    <lineage>
        <taxon>Bacteria</taxon>
        <taxon>Bacillati</taxon>
        <taxon>Actinomycetota</taxon>
        <taxon>Actinomycetes</taxon>
        <taxon>Mycobacteriales</taxon>
        <taxon>Nocardiaceae</taxon>
        <taxon>Nocardia</taxon>
    </lineage>
</organism>
<name>A0A1J0VTP6_9NOCA</name>
<sequence>MTFTERYTWAGLAISIVVFVAYWTVVIVRAVTDGLPLVDVGWQGPMLWSLILGGGLYAVVMLVLWLRVRGEAHTDARDREIERYAETTGAGILGLAVLATLVMLALDAPVFWTATVLFVGAFLGSLASMGVALAAYREGL</sequence>
<feature type="transmembrane region" description="Helical" evidence="1">
    <location>
        <begin position="112"/>
        <end position="136"/>
    </location>
</feature>
<dbReference type="KEGG" id="nsl:BOX37_17260"/>
<feature type="transmembrane region" description="Helical" evidence="1">
    <location>
        <begin position="7"/>
        <end position="26"/>
    </location>
</feature>